<dbReference type="InterPro" id="IPR039563">
    <property type="entry name" value="Peptidase_C39_single_dom"/>
</dbReference>
<reference evidence="2 3" key="1">
    <citation type="submission" date="2020-08" db="EMBL/GenBank/DDBJ databases">
        <title>A Genomic Blueprint of the Chicken Gut Microbiome.</title>
        <authorList>
            <person name="Gilroy R."/>
            <person name="Ravi A."/>
            <person name="Getino M."/>
            <person name="Pursley I."/>
            <person name="Horton D.L."/>
            <person name="Alikhan N.-F."/>
            <person name="Baker D."/>
            <person name="Gharbi K."/>
            <person name="Hall N."/>
            <person name="Watson M."/>
            <person name="Adriaenssens E.M."/>
            <person name="Foster-Nyarko E."/>
            <person name="Jarju S."/>
            <person name="Secka A."/>
            <person name="Antonio M."/>
            <person name="Oren A."/>
            <person name="Chaudhuri R."/>
            <person name="La Ragione R.M."/>
            <person name="Hildebrand F."/>
            <person name="Pallen M.J."/>
        </authorList>
    </citation>
    <scope>NUCLEOTIDE SEQUENCE [LARGE SCALE GENOMIC DNA]</scope>
    <source>
        <strain evidence="2 3">Sa2CUA2</strain>
    </source>
</reference>
<evidence type="ECO:0000313" key="3">
    <source>
        <dbReference type="Proteomes" id="UP000611945"/>
    </source>
</evidence>
<proteinExistence type="predicted"/>
<dbReference type="CDD" id="cd02549">
    <property type="entry name" value="Peptidase_C39A"/>
    <property type="match status" value="1"/>
</dbReference>
<dbReference type="RefSeq" id="WP_251837857.1">
    <property type="nucleotide sequence ID" value="NZ_JACSQG010000017.1"/>
</dbReference>
<protein>
    <submittedName>
        <fullName evidence="2">PA2778 family cysteine peptidase</fullName>
    </submittedName>
</protein>
<dbReference type="EMBL" id="JACSQG010000017">
    <property type="protein sequence ID" value="MBD7979062.1"/>
    <property type="molecule type" value="Genomic_DNA"/>
</dbReference>
<evidence type="ECO:0000259" key="1">
    <source>
        <dbReference type="Pfam" id="PF13529"/>
    </source>
</evidence>
<gene>
    <name evidence="2" type="ORF">H9642_17955</name>
</gene>
<feature type="domain" description="Peptidase C39-like" evidence="1">
    <location>
        <begin position="28"/>
        <end position="138"/>
    </location>
</feature>
<comment type="caution">
    <text evidence="2">The sequence shown here is derived from an EMBL/GenBank/DDBJ whole genome shotgun (WGS) entry which is preliminary data.</text>
</comment>
<organism evidence="2 3">
    <name type="scientific">Serpens gallinarum</name>
    <dbReference type="NCBI Taxonomy" id="2763075"/>
    <lineage>
        <taxon>Bacteria</taxon>
        <taxon>Pseudomonadati</taxon>
        <taxon>Pseudomonadota</taxon>
        <taxon>Gammaproteobacteria</taxon>
        <taxon>Pseudomonadales</taxon>
        <taxon>Pseudomonadaceae</taxon>
        <taxon>Pseudomonas</taxon>
    </lineage>
</organism>
<dbReference type="Proteomes" id="UP000611945">
    <property type="component" value="Unassembled WGS sequence"/>
</dbReference>
<name>A0ABR8TTG4_9PSED</name>
<dbReference type="Pfam" id="PF13529">
    <property type="entry name" value="Peptidase_C39_2"/>
    <property type="match status" value="1"/>
</dbReference>
<dbReference type="Gene3D" id="1.25.40.10">
    <property type="entry name" value="Tetratricopeptide repeat domain"/>
    <property type="match status" value="1"/>
</dbReference>
<evidence type="ECO:0000313" key="2">
    <source>
        <dbReference type="EMBL" id="MBD7979062.1"/>
    </source>
</evidence>
<sequence>MCLLGACARSPVLGPEASHLPVRVELEDVPFYSQDDYQCGPAALATVLVQRGVSITPEELKDQVFLPVRQGSLQVELIAAARAQGQLVYPLEPSLEAVLEEVAAGNPVLVMQNLAFERWPQWHFAVIVGFDREQQRLVLRSGTTRQLHTSFVSFMRTWHRAGRWAVVIVPPERVPATAQVLPWLQAASDLEETGQKDAARHAYRTATQTWPEEALPWFALGNEAYAQGDRQAAEQALLRGIEVQPAFAPGWFNLSEVLAERGCMQAAMQARRCASQLAPKDARFAAPLQGEPDSKLCAALPKCP</sequence>
<dbReference type="SUPFAM" id="SSF48452">
    <property type="entry name" value="TPR-like"/>
    <property type="match status" value="1"/>
</dbReference>
<dbReference type="NCBIfam" id="NF033920">
    <property type="entry name" value="C39_PA2778_fam"/>
    <property type="match status" value="1"/>
</dbReference>
<dbReference type="SMART" id="SM00028">
    <property type="entry name" value="TPR"/>
    <property type="match status" value="3"/>
</dbReference>
<dbReference type="Gene3D" id="3.90.70.10">
    <property type="entry name" value="Cysteine proteinases"/>
    <property type="match status" value="1"/>
</dbReference>
<keyword evidence="3" id="KW-1185">Reference proteome</keyword>
<dbReference type="InterPro" id="IPR011990">
    <property type="entry name" value="TPR-like_helical_dom_sf"/>
</dbReference>
<dbReference type="InterPro" id="IPR039564">
    <property type="entry name" value="Peptidase_C39-like"/>
</dbReference>
<accession>A0ABR8TTG4</accession>
<dbReference type="InterPro" id="IPR019734">
    <property type="entry name" value="TPR_rpt"/>
</dbReference>